<dbReference type="CDD" id="cd01168">
    <property type="entry name" value="adenosine_kinase"/>
    <property type="match status" value="1"/>
</dbReference>
<feature type="region of interest" description="Disordered" evidence="4">
    <location>
        <begin position="472"/>
        <end position="515"/>
    </location>
</feature>
<dbReference type="EMBL" id="PYSW02000022">
    <property type="protein sequence ID" value="KAG2383040.1"/>
    <property type="molecule type" value="Genomic_DNA"/>
</dbReference>
<dbReference type="SUPFAM" id="SSF53613">
    <property type="entry name" value="Ribokinase-like"/>
    <property type="match status" value="1"/>
</dbReference>
<reference evidence="6 7" key="1">
    <citation type="journal article" date="2018" name="BMC Genomics">
        <title>The genome of Naegleria lovaniensis, the basis for a comparative approach to unravel pathogenicity factors of the human pathogenic amoeba N. fowleri.</title>
        <authorList>
            <person name="Liechti N."/>
            <person name="Schurch N."/>
            <person name="Bruggmann R."/>
            <person name="Wittwer M."/>
        </authorList>
    </citation>
    <scope>NUCLEOTIDE SEQUENCE [LARGE SCALE GENOMIC DNA]</scope>
    <source>
        <strain evidence="6 7">ATCC 30569</strain>
    </source>
</reference>
<evidence type="ECO:0000313" key="6">
    <source>
        <dbReference type="EMBL" id="KAG2383040.1"/>
    </source>
</evidence>
<dbReference type="Proteomes" id="UP000816034">
    <property type="component" value="Unassembled WGS sequence"/>
</dbReference>
<name>A0AA88GS15_NAELO</name>
<dbReference type="GO" id="GO:0016301">
    <property type="term" value="F:kinase activity"/>
    <property type="evidence" value="ECO:0007669"/>
    <property type="project" value="UniProtKB-KW"/>
</dbReference>
<dbReference type="InterPro" id="IPR029056">
    <property type="entry name" value="Ribokinase-like"/>
</dbReference>
<dbReference type="PROSITE" id="PS00584">
    <property type="entry name" value="PFKB_KINASES_2"/>
    <property type="match status" value="1"/>
</dbReference>
<evidence type="ECO:0000259" key="5">
    <source>
        <dbReference type="Pfam" id="PF00294"/>
    </source>
</evidence>
<protein>
    <recommendedName>
        <fullName evidence="5">Carbohydrate kinase PfkB domain-containing protein</fullName>
    </recommendedName>
</protein>
<keyword evidence="7" id="KW-1185">Reference proteome</keyword>
<accession>A0AA88GS15</accession>
<keyword evidence="3" id="KW-0418">Kinase</keyword>
<dbReference type="AlphaFoldDB" id="A0AA88GS15"/>
<gene>
    <name evidence="6" type="ORF">C9374_005007</name>
</gene>
<sequence>MSSNQISSTRPKQPYNVLGLGQPLLDKMFFVTETTLQALGIKEKGGSQLIETQQELESFLQKLSELLQYDCNHCLDHPNISPSNGHNIFTNSSVKSGIKIPSSSGTTPTQSHLLTAYSPKTANFHRSLSQYPRGYICSGGSCCNTIKGLAGLGESCALVGKIGNDPLGVLYRNHLTKRQVFPLMSMSPLTRTGEVICLITPDGQRTMRAFLGSSLEMTADDLVPSDFNGIKLLHVEGYAIYNQPLTIRAIQLAKSVGAMVSFDLGSFELARSFKPLILEYLSNYVDIVFCNSEEARELLGQDDPEAAVEYLASFCRVAIVMMGREGCWVKEGTSPGKTGKGEKYRHHLSPEEVVEHPLDTTGAGDLFAAGFLYGYLQGYSIEQCARLGSLNAREVVMVMGAEVPQEKFKEIKGSVNKDFRLRSSSMTIGTSRPTLVRKLSSTGSSLASSLEEYKHQKIGSANLEYDIAFEYDLEEEEGEQGEPTEEADDDESENEDTVSNMQSKHRPVEAMFELE</sequence>
<organism evidence="6 7">
    <name type="scientific">Naegleria lovaniensis</name>
    <name type="common">Amoeba</name>
    <dbReference type="NCBI Taxonomy" id="51637"/>
    <lineage>
        <taxon>Eukaryota</taxon>
        <taxon>Discoba</taxon>
        <taxon>Heterolobosea</taxon>
        <taxon>Tetramitia</taxon>
        <taxon>Eutetramitia</taxon>
        <taxon>Vahlkampfiidae</taxon>
        <taxon>Naegleria</taxon>
    </lineage>
</organism>
<dbReference type="Pfam" id="PF00294">
    <property type="entry name" value="PfkB"/>
    <property type="match status" value="1"/>
</dbReference>
<evidence type="ECO:0000256" key="3">
    <source>
        <dbReference type="ARBA" id="ARBA00022777"/>
    </source>
</evidence>
<dbReference type="Gene3D" id="3.40.1190.20">
    <property type="match status" value="1"/>
</dbReference>
<evidence type="ECO:0000256" key="4">
    <source>
        <dbReference type="SAM" id="MobiDB-lite"/>
    </source>
</evidence>
<evidence type="ECO:0000256" key="2">
    <source>
        <dbReference type="ARBA" id="ARBA00022679"/>
    </source>
</evidence>
<comment type="similarity">
    <text evidence="1">Belongs to the carbohydrate kinase PfkB family.</text>
</comment>
<feature type="compositionally biased region" description="Acidic residues" evidence="4">
    <location>
        <begin position="472"/>
        <end position="496"/>
    </location>
</feature>
<comment type="caution">
    <text evidence="6">The sequence shown here is derived from an EMBL/GenBank/DDBJ whole genome shotgun (WGS) entry which is preliminary data.</text>
</comment>
<dbReference type="InterPro" id="IPR052700">
    <property type="entry name" value="Carb_kinase_PfkB-like"/>
</dbReference>
<dbReference type="PANTHER" id="PTHR43320">
    <property type="entry name" value="SUGAR KINASE"/>
    <property type="match status" value="1"/>
</dbReference>
<dbReference type="InterPro" id="IPR011611">
    <property type="entry name" value="PfkB_dom"/>
</dbReference>
<proteinExistence type="inferred from homology"/>
<dbReference type="InterPro" id="IPR002173">
    <property type="entry name" value="Carboh/pur_kinase_PfkB_CS"/>
</dbReference>
<evidence type="ECO:0000313" key="7">
    <source>
        <dbReference type="Proteomes" id="UP000816034"/>
    </source>
</evidence>
<feature type="domain" description="Carbohydrate kinase PfkB" evidence="5">
    <location>
        <begin position="138"/>
        <end position="405"/>
    </location>
</feature>
<keyword evidence="2" id="KW-0808">Transferase</keyword>
<dbReference type="RefSeq" id="XP_044548719.1">
    <property type="nucleotide sequence ID" value="XM_044694710.1"/>
</dbReference>
<dbReference type="GeneID" id="68097462"/>
<evidence type="ECO:0000256" key="1">
    <source>
        <dbReference type="ARBA" id="ARBA00010688"/>
    </source>
</evidence>
<dbReference type="PANTHER" id="PTHR43320:SF1">
    <property type="entry name" value="OS01G0105900 PROTEIN"/>
    <property type="match status" value="1"/>
</dbReference>